<dbReference type="SMART" id="SM00487">
    <property type="entry name" value="DEXDc"/>
    <property type="match status" value="1"/>
</dbReference>
<sequence>MVSDPSRTSTPRIDTDAIRAVVGATFASRGLQYASTSRVGRVTFDPEEGLLTAQVAGSVPRPYRVRVWLQPSVAADLQPEGTDPLDMEWEPVSGECTCPVGADCKHVAAVCYRAVRLRSDDALDRAKTDLSSMITTADELAARSAGSAAAARPSLGDDGPAGSGASRTAAADWRRIMEPLAGLQTSSVRAPQAPLAIGVELVAESSHSMYQQWGPAGAGEDRLRAGRGLFVLLRPLRRGAKGTWIKGGLTWKRFQYPRAEFDPAHERALRLIYRQLMAEETYPTDAWIMLHQFDSTRIWQLLEGAEKAGVELVAQGSLSDVVLEDPVHVGLDVREADGGELAVSPRLLTAADHQVEASDVYPVGGIGFYRVREAEEGFVAHLVPAAQSLAEPVQHLLESEKALTVPQSDRADFLERVYPRLKNQIEVASTDGSVDLPEFEPPTLRLQADFQPDHQLDLYWSWLYFDPPRQVEVDARDALRDTAHERQVLARAAEVWPHAGSTGRQALEGVAAARFSETVLPQLAKVEHVRVDVTGERPDYRELTAVPRIEVGTKATQNDWFDLGVQVSVDGHVLPFAELFTALVHGKTALILMDGSYLSLDHPAFEKLRALLSEAATLQEWTPENQQVSKHQVAFWEDLKDLADEVQEDPAWTAAMGRLAATERLPDPEVPAGLRAELRPYQREGFRWLAFLHELGLGGILADDMGLGKTVQTLALLCHAKERRIVAGEAAQEAPAQAEAGAADAVVEAADAVADPARAAGEEPFLVVAPSSVVSVWAAEAAKFAPGLDVRVVDQTTRKRRTPLVDEVAGADVVVTSYTLLRIDAKEYHARTWAGLVLDEAQFIKNRTAKVHQVARDVQAPFRLAITGTPMENSLADLWALLEVAVPGLFPSHRLFREEYINPIETGENPERMARLRRRLRPFMLRRSKELVAKDLPPKQEQVLSVELEAAHRKLYDRVLQRERRKVLGLLDDVDGNRFTIFKSLTLLRMLALAPSIVDDQYASVPSSKMERFLDDLTEVLGEGHRVIVFSQFTTFLRTVGEELDHLGVDYAYLDGSTRHRAEVIQGFREGDAPVFLISLKAGGFGLTLTEADYVFLMDPWWNPAAEAQAVDRAHRIGQDRTVMVYRMVSQGTIEEKVLDMQRRKAELFGALMDEADDSGAGAFTDSLTADDIRELLGADD</sequence>
<dbReference type="Pfam" id="PF00176">
    <property type="entry name" value="SNF2-rel_dom"/>
    <property type="match status" value="1"/>
</dbReference>
<dbReference type="Pfam" id="PF04434">
    <property type="entry name" value="SWIM"/>
    <property type="match status" value="1"/>
</dbReference>
<dbReference type="PANTHER" id="PTHR10799">
    <property type="entry name" value="SNF2/RAD54 HELICASE FAMILY"/>
    <property type="match status" value="1"/>
</dbReference>
<dbReference type="SMART" id="SM00490">
    <property type="entry name" value="HELICc"/>
    <property type="match status" value="1"/>
</dbReference>
<dbReference type="InterPro" id="IPR014001">
    <property type="entry name" value="Helicase_ATP-bd"/>
</dbReference>
<dbReference type="InterPro" id="IPR013663">
    <property type="entry name" value="Helicase_SWF/SNF/SWI_bac"/>
</dbReference>
<evidence type="ECO:0000313" key="7">
    <source>
        <dbReference type="EMBL" id="SJN30770.1"/>
    </source>
</evidence>
<feature type="domain" description="Helicase C-terminal" evidence="6">
    <location>
        <begin position="1013"/>
        <end position="1164"/>
    </location>
</feature>
<dbReference type="Pfam" id="PF08455">
    <property type="entry name" value="SNF2_assoc"/>
    <property type="match status" value="1"/>
</dbReference>
<evidence type="ECO:0000256" key="2">
    <source>
        <dbReference type="PROSITE-ProRule" id="PRU00325"/>
    </source>
</evidence>
<keyword evidence="1" id="KW-0378">Hydrolase</keyword>
<dbReference type="EMBL" id="FUKP01000057">
    <property type="protein sequence ID" value="SJN30770.1"/>
    <property type="molecule type" value="Genomic_DNA"/>
</dbReference>
<accession>A0A1R4JF86</accession>
<name>A0A1R4JF86_9MICC</name>
<evidence type="ECO:0000259" key="4">
    <source>
        <dbReference type="PROSITE" id="PS50966"/>
    </source>
</evidence>
<dbReference type="Gene3D" id="3.40.50.300">
    <property type="entry name" value="P-loop containing nucleotide triphosphate hydrolases"/>
    <property type="match status" value="1"/>
</dbReference>
<evidence type="ECO:0000259" key="5">
    <source>
        <dbReference type="PROSITE" id="PS51192"/>
    </source>
</evidence>
<dbReference type="InterPro" id="IPR049730">
    <property type="entry name" value="SNF2/RAD54-like_C"/>
</dbReference>
<feature type="domain" description="SWIM-type" evidence="4">
    <location>
        <begin position="63"/>
        <end position="115"/>
    </location>
</feature>
<dbReference type="GO" id="GO:0008270">
    <property type="term" value="F:zinc ion binding"/>
    <property type="evidence" value="ECO:0007669"/>
    <property type="project" value="UniProtKB-KW"/>
</dbReference>
<dbReference type="InterPro" id="IPR027417">
    <property type="entry name" value="P-loop_NTPase"/>
</dbReference>
<dbReference type="InterPro" id="IPR001650">
    <property type="entry name" value="Helicase_C-like"/>
</dbReference>
<dbReference type="PROSITE" id="PS51194">
    <property type="entry name" value="HELICASE_CTER"/>
    <property type="match status" value="1"/>
</dbReference>
<dbReference type="AlphaFoldDB" id="A0A1R4JF86"/>
<evidence type="ECO:0000256" key="3">
    <source>
        <dbReference type="SAM" id="MobiDB-lite"/>
    </source>
</evidence>
<dbReference type="CDD" id="cd18793">
    <property type="entry name" value="SF2_C_SNF"/>
    <property type="match status" value="1"/>
</dbReference>
<dbReference type="InterPro" id="IPR000330">
    <property type="entry name" value="SNF2_N"/>
</dbReference>
<dbReference type="GO" id="GO:0016787">
    <property type="term" value="F:hydrolase activity"/>
    <property type="evidence" value="ECO:0007669"/>
    <property type="project" value="UniProtKB-KW"/>
</dbReference>
<dbReference type="RefSeq" id="WP_087134267.1">
    <property type="nucleotide sequence ID" value="NZ_FUKP01000057.1"/>
</dbReference>
<organism evidence="7 8">
    <name type="scientific">Micrococcus lylae</name>
    <dbReference type="NCBI Taxonomy" id="1273"/>
    <lineage>
        <taxon>Bacteria</taxon>
        <taxon>Bacillati</taxon>
        <taxon>Actinomycetota</taxon>
        <taxon>Actinomycetes</taxon>
        <taxon>Micrococcales</taxon>
        <taxon>Micrococcaceae</taxon>
        <taxon>Micrococcus</taxon>
    </lineage>
</organism>
<dbReference type="InterPro" id="IPR038718">
    <property type="entry name" value="SNF2-like_sf"/>
</dbReference>
<feature type="region of interest" description="Disordered" evidence="3">
    <location>
        <begin position="148"/>
        <end position="168"/>
    </location>
</feature>
<feature type="domain" description="Helicase ATP-binding" evidence="5">
    <location>
        <begin position="690"/>
        <end position="888"/>
    </location>
</feature>
<evidence type="ECO:0000256" key="1">
    <source>
        <dbReference type="ARBA" id="ARBA00022801"/>
    </source>
</evidence>
<dbReference type="Proteomes" id="UP000196230">
    <property type="component" value="Unassembled WGS sequence"/>
</dbReference>
<dbReference type="Gene3D" id="3.40.50.10810">
    <property type="entry name" value="Tandem AAA-ATPase domain"/>
    <property type="match status" value="1"/>
</dbReference>
<reference evidence="7 8" key="1">
    <citation type="submission" date="2017-02" db="EMBL/GenBank/DDBJ databases">
        <authorList>
            <person name="Peterson S.W."/>
        </authorList>
    </citation>
    <scope>NUCLEOTIDE SEQUENCE [LARGE SCALE GENOMIC DNA]</scope>
    <source>
        <strain evidence="7 8">2B3F</strain>
    </source>
</reference>
<dbReference type="PROSITE" id="PS51192">
    <property type="entry name" value="HELICASE_ATP_BIND_1"/>
    <property type="match status" value="1"/>
</dbReference>
<dbReference type="GO" id="GO:0005524">
    <property type="term" value="F:ATP binding"/>
    <property type="evidence" value="ECO:0007669"/>
    <property type="project" value="InterPro"/>
</dbReference>
<gene>
    <name evidence="7" type="ORF">FM125_08245</name>
</gene>
<protein>
    <recommendedName>
        <fullName evidence="9">Helicase</fullName>
    </recommendedName>
</protein>
<evidence type="ECO:0000313" key="8">
    <source>
        <dbReference type="Proteomes" id="UP000196230"/>
    </source>
</evidence>
<keyword evidence="2" id="KW-0863">Zinc-finger</keyword>
<dbReference type="InterPro" id="IPR007527">
    <property type="entry name" value="Znf_SWIM"/>
</dbReference>
<evidence type="ECO:0008006" key="9">
    <source>
        <dbReference type="Google" id="ProtNLM"/>
    </source>
</evidence>
<keyword evidence="2" id="KW-0862">Zinc</keyword>
<keyword evidence="2" id="KW-0479">Metal-binding</keyword>
<dbReference type="SUPFAM" id="SSF52540">
    <property type="entry name" value="P-loop containing nucleoside triphosphate hydrolases"/>
    <property type="match status" value="2"/>
</dbReference>
<proteinExistence type="predicted"/>
<evidence type="ECO:0000259" key="6">
    <source>
        <dbReference type="PROSITE" id="PS51194"/>
    </source>
</evidence>
<dbReference type="Pfam" id="PF00271">
    <property type="entry name" value="Helicase_C"/>
    <property type="match status" value="1"/>
</dbReference>
<dbReference type="PROSITE" id="PS50966">
    <property type="entry name" value="ZF_SWIM"/>
    <property type="match status" value="1"/>
</dbReference>